<evidence type="ECO:0000256" key="9">
    <source>
        <dbReference type="SAM" id="Phobius"/>
    </source>
</evidence>
<sequence>MKKVIFVCLLSLSVCLSVPTQAPETPATPDAKAAKETEPKLETPKPAVLEANNVTANKTAAANTTATAQSTAPVNATENATATKETQTTPKAVNETSTKTNDTKPTEKANTELKPTDVTEKPTEKKEETPKGTPTGSVVPVNKPTAETAETAAKNATVTPKADNVSPTVAPVEAKTRAFDGPSFIGGMILTLGLLAIGFMGFKYYKNQTERNYHTL</sequence>
<evidence type="ECO:0000256" key="3">
    <source>
        <dbReference type="ARBA" id="ARBA00022692"/>
    </source>
</evidence>
<organism evidence="11 12">
    <name type="scientific">Helicoverpa armigera</name>
    <name type="common">Cotton bollworm</name>
    <name type="synonym">Heliothis armigera</name>
    <dbReference type="NCBI Taxonomy" id="29058"/>
    <lineage>
        <taxon>Eukaryota</taxon>
        <taxon>Metazoa</taxon>
        <taxon>Ecdysozoa</taxon>
        <taxon>Arthropoda</taxon>
        <taxon>Hexapoda</taxon>
        <taxon>Insecta</taxon>
        <taxon>Pterygota</taxon>
        <taxon>Neoptera</taxon>
        <taxon>Endopterygota</taxon>
        <taxon>Lepidoptera</taxon>
        <taxon>Glossata</taxon>
        <taxon>Ditrysia</taxon>
        <taxon>Noctuoidea</taxon>
        <taxon>Noctuidae</taxon>
        <taxon>Heliothinae</taxon>
        <taxon>Helicoverpa</taxon>
    </lineage>
</organism>
<dbReference type="Pfam" id="PF05283">
    <property type="entry name" value="MGC-24"/>
    <property type="match status" value="1"/>
</dbReference>
<keyword evidence="7" id="KW-0325">Glycoprotein</keyword>
<protein>
    <recommendedName>
        <fullName evidence="13">Sialomucin core protein 24</fullName>
    </recommendedName>
</protein>
<comment type="subcellular location">
    <subcellularLocation>
        <location evidence="1">Membrane</location>
        <topology evidence="1">Single-pass type I membrane protein</topology>
    </subcellularLocation>
</comment>
<keyword evidence="3 9" id="KW-0812">Transmembrane</keyword>
<dbReference type="EMBL" id="KZ149988">
    <property type="protein sequence ID" value="PZC75650.1"/>
    <property type="molecule type" value="Genomic_DNA"/>
</dbReference>
<feature type="region of interest" description="Disordered" evidence="8">
    <location>
        <begin position="20"/>
        <end position="143"/>
    </location>
</feature>
<evidence type="ECO:0000256" key="8">
    <source>
        <dbReference type="SAM" id="MobiDB-lite"/>
    </source>
</evidence>
<dbReference type="OrthoDB" id="6160056at2759"/>
<dbReference type="PANTHER" id="PTHR11337">
    <property type="entry name" value="MUCIN/PORIMIN"/>
    <property type="match status" value="1"/>
</dbReference>
<name>A0A2W1BSB8_HELAM</name>
<keyword evidence="4 10" id="KW-0732">Signal</keyword>
<dbReference type="GO" id="GO:0031410">
    <property type="term" value="C:cytoplasmic vesicle"/>
    <property type="evidence" value="ECO:0007669"/>
    <property type="project" value="TreeGrafter"/>
</dbReference>
<gene>
    <name evidence="11" type="primary">HaOG205893</name>
    <name evidence="11" type="ORF">B5X24_HaOG205893</name>
</gene>
<evidence type="ECO:0000256" key="4">
    <source>
        <dbReference type="ARBA" id="ARBA00022729"/>
    </source>
</evidence>
<evidence type="ECO:0000313" key="11">
    <source>
        <dbReference type="EMBL" id="PZC75650.1"/>
    </source>
</evidence>
<evidence type="ECO:0000256" key="6">
    <source>
        <dbReference type="ARBA" id="ARBA00023136"/>
    </source>
</evidence>
<feature type="signal peptide" evidence="10">
    <location>
        <begin position="1"/>
        <end position="17"/>
    </location>
</feature>
<evidence type="ECO:0008006" key="13">
    <source>
        <dbReference type="Google" id="ProtNLM"/>
    </source>
</evidence>
<accession>A0A2W1BSB8</accession>
<feature type="compositionally biased region" description="Low complexity" evidence="8">
    <location>
        <begin position="51"/>
        <end position="92"/>
    </location>
</feature>
<reference evidence="11 12" key="1">
    <citation type="journal article" date="2017" name="BMC Biol.">
        <title>Genomic innovations, transcriptional plasticity and gene loss underlying the evolution and divergence of two highly polyphagous and invasive Helicoverpa pest species.</title>
        <authorList>
            <person name="Pearce S.L."/>
            <person name="Clarke D.F."/>
            <person name="East P.D."/>
            <person name="Elfekih S."/>
            <person name="Gordon K.H."/>
            <person name="Jermiin L.S."/>
            <person name="McGaughran A."/>
            <person name="Oakeshott J.G."/>
            <person name="Papanikolaou A."/>
            <person name="Perera O.P."/>
            <person name="Rane R.V."/>
            <person name="Richards S."/>
            <person name="Tay W.T."/>
            <person name="Walsh T.K."/>
            <person name="Anderson A."/>
            <person name="Anderson C.J."/>
            <person name="Asgari S."/>
            <person name="Board P.G."/>
            <person name="Bretschneider A."/>
            <person name="Campbell P.M."/>
            <person name="Chertemps T."/>
            <person name="Christeller J.T."/>
            <person name="Coppin C.W."/>
            <person name="Downes S.J."/>
            <person name="Duan G."/>
            <person name="Farnsworth C.A."/>
            <person name="Good R.T."/>
            <person name="Han L.B."/>
            <person name="Han Y.C."/>
            <person name="Hatje K."/>
            <person name="Horne I."/>
            <person name="Huang Y.P."/>
            <person name="Hughes D.S."/>
            <person name="Jacquin-Joly E."/>
            <person name="James W."/>
            <person name="Jhangiani S."/>
            <person name="Kollmar M."/>
            <person name="Kuwar S.S."/>
            <person name="Li S."/>
            <person name="Liu N.Y."/>
            <person name="Maibeche M.T."/>
            <person name="Miller J.R."/>
            <person name="Montagne N."/>
            <person name="Perry T."/>
            <person name="Qu J."/>
            <person name="Song S.V."/>
            <person name="Sutton G.G."/>
            <person name="Vogel H."/>
            <person name="Walenz B.P."/>
            <person name="Xu W."/>
            <person name="Zhang H.J."/>
            <person name="Zou Z."/>
            <person name="Batterham P."/>
            <person name="Edwards O.R."/>
            <person name="Feyereisen R."/>
            <person name="Gibbs R.A."/>
            <person name="Heckel D.G."/>
            <person name="McGrath A."/>
            <person name="Robin C."/>
            <person name="Scherer S.E."/>
            <person name="Worley K.C."/>
            <person name="Wu Y.D."/>
        </authorList>
    </citation>
    <scope>NUCLEOTIDE SEQUENCE [LARGE SCALE GENOMIC DNA]</scope>
    <source>
        <strain evidence="11">Harm_GR_Male_#8</strain>
        <tissue evidence="11">Whole organism</tissue>
    </source>
</reference>
<dbReference type="Proteomes" id="UP000249218">
    <property type="component" value="Unassembled WGS sequence"/>
</dbReference>
<feature type="compositionally biased region" description="Basic and acidic residues" evidence="8">
    <location>
        <begin position="101"/>
        <end position="130"/>
    </location>
</feature>
<dbReference type="PANTHER" id="PTHR11337:SF8">
    <property type="entry name" value="VISGUN, ISOFORM E"/>
    <property type="match status" value="1"/>
</dbReference>
<feature type="chain" id="PRO_5016077899" description="Sialomucin core protein 24" evidence="10">
    <location>
        <begin position="18"/>
        <end position="216"/>
    </location>
</feature>
<dbReference type="AlphaFoldDB" id="A0A2W1BSB8"/>
<dbReference type="GO" id="GO:0016020">
    <property type="term" value="C:membrane"/>
    <property type="evidence" value="ECO:0007669"/>
    <property type="project" value="UniProtKB-SubCell"/>
</dbReference>
<keyword evidence="5 9" id="KW-1133">Transmembrane helix</keyword>
<dbReference type="InterPro" id="IPR007947">
    <property type="entry name" value="CD164_MGC24"/>
</dbReference>
<evidence type="ECO:0000256" key="10">
    <source>
        <dbReference type="SAM" id="SignalP"/>
    </source>
</evidence>
<keyword evidence="6 9" id="KW-0472">Membrane</keyword>
<evidence type="ECO:0000256" key="7">
    <source>
        <dbReference type="ARBA" id="ARBA00023180"/>
    </source>
</evidence>
<evidence type="ECO:0000256" key="5">
    <source>
        <dbReference type="ARBA" id="ARBA00022989"/>
    </source>
</evidence>
<evidence type="ECO:0000313" key="12">
    <source>
        <dbReference type="Proteomes" id="UP000249218"/>
    </source>
</evidence>
<evidence type="ECO:0000256" key="1">
    <source>
        <dbReference type="ARBA" id="ARBA00004479"/>
    </source>
</evidence>
<evidence type="ECO:0000256" key="2">
    <source>
        <dbReference type="ARBA" id="ARBA00005341"/>
    </source>
</evidence>
<feature type="transmembrane region" description="Helical" evidence="9">
    <location>
        <begin position="184"/>
        <end position="205"/>
    </location>
</feature>
<feature type="compositionally biased region" description="Basic and acidic residues" evidence="8">
    <location>
        <begin position="32"/>
        <end position="43"/>
    </location>
</feature>
<keyword evidence="12" id="KW-1185">Reference proteome</keyword>
<proteinExistence type="inferred from homology"/>
<comment type="similarity">
    <text evidence="2">Belongs to the CD164 family.</text>
</comment>